<dbReference type="PROSITE" id="PS50111">
    <property type="entry name" value="CHEMOTAXIS_TRANSDUC_2"/>
    <property type="match status" value="1"/>
</dbReference>
<dbReference type="GO" id="GO:0004888">
    <property type="term" value="F:transmembrane signaling receptor activity"/>
    <property type="evidence" value="ECO:0007669"/>
    <property type="project" value="InterPro"/>
</dbReference>
<dbReference type="OrthoDB" id="9814202at2"/>
<dbReference type="CDD" id="cd19411">
    <property type="entry name" value="MCP2201-like_sensor"/>
    <property type="match status" value="1"/>
</dbReference>
<dbReference type="InterPro" id="IPR047347">
    <property type="entry name" value="YvaQ-like_sensor"/>
</dbReference>
<evidence type="ECO:0000256" key="4">
    <source>
        <dbReference type="ARBA" id="ARBA00029447"/>
    </source>
</evidence>
<evidence type="ECO:0000256" key="3">
    <source>
        <dbReference type="ARBA" id="ARBA00023224"/>
    </source>
</evidence>
<dbReference type="CDD" id="cd06225">
    <property type="entry name" value="HAMP"/>
    <property type="match status" value="1"/>
</dbReference>
<dbReference type="RefSeq" id="WP_131311658.1">
    <property type="nucleotide sequence ID" value="NZ_SJFN01000051.1"/>
</dbReference>
<dbReference type="Proteomes" id="UP000292781">
    <property type="component" value="Unassembled WGS sequence"/>
</dbReference>
<feature type="domain" description="Methyl-accepting transducer" evidence="7">
    <location>
        <begin position="302"/>
        <end position="538"/>
    </location>
</feature>
<dbReference type="PANTHER" id="PTHR32089:SF112">
    <property type="entry name" value="LYSOZYME-LIKE PROTEIN-RELATED"/>
    <property type="match status" value="1"/>
</dbReference>
<sequence>MRISVKASLIATVALLVTILLGQGWMAVSKLQSMRTATVDITDNWLPSIRLLGEVKYQATRFRTIGARHVMNTDPVIMKEIDGLIAGTLANLDKASRTYEPLIASEGERRIWNTFKAEWATYAATQEKAVVLSRANDNEKAAKAMNESVTGFNDALAKLDADIDLNDKGAHDATNLARATFDGGLMTILVLAGVSLVVGIGAGVFVVVGVTSPLDRLTDAMKTVSEGNLATEIPSTTRNNEIGDMARTLVVFRDGLAETERLRAAQADKDAAMAKRMETERHQIADRFMATMGALAKNFVRSSSEVADAAKNLSATAEETSRQAAAVASAAEEASSNVETVAASTEELSASVREINAQVGHSTEVAETAAREAANTETNIGVLSVAAEKIGDVVNLIKDIAGQTNLLALNATIEAARAGEAGKGFAVVASEVKQLAAQTAKATDEIALKIGEIQSATAETVGSIGRIVATIGNIRSVTSSIAGAVEQQGAATHEISANTHRAAEGTGHVTDNIVGVGRAAEMTGAAATQLMGLSGHLSTQADDLTREVEVFVTTLRSA</sequence>
<dbReference type="GO" id="GO:0007165">
    <property type="term" value="P:signal transduction"/>
    <property type="evidence" value="ECO:0007669"/>
    <property type="project" value="UniProtKB-KW"/>
</dbReference>
<dbReference type="InterPro" id="IPR004089">
    <property type="entry name" value="MCPsignal_dom"/>
</dbReference>
<comment type="subcellular location">
    <subcellularLocation>
        <location evidence="1">Cell inner membrane</location>
        <topology evidence="1">Multi-pass membrane protein</topology>
    </subcellularLocation>
</comment>
<evidence type="ECO:0000256" key="6">
    <source>
        <dbReference type="SAM" id="Phobius"/>
    </source>
</evidence>
<dbReference type="PANTHER" id="PTHR32089">
    <property type="entry name" value="METHYL-ACCEPTING CHEMOTAXIS PROTEIN MCPB"/>
    <property type="match status" value="1"/>
</dbReference>
<keyword evidence="6" id="KW-0812">Transmembrane</keyword>
<keyword evidence="2" id="KW-1003">Cell membrane</keyword>
<dbReference type="SMART" id="SM00283">
    <property type="entry name" value="MA"/>
    <property type="match status" value="1"/>
</dbReference>
<dbReference type="Pfam" id="PF12729">
    <property type="entry name" value="4HB_MCP_1"/>
    <property type="match status" value="1"/>
</dbReference>
<organism evidence="10 11">
    <name type="scientific">Siculibacillus lacustris</name>
    <dbReference type="NCBI Taxonomy" id="1549641"/>
    <lineage>
        <taxon>Bacteria</taxon>
        <taxon>Pseudomonadati</taxon>
        <taxon>Pseudomonadota</taxon>
        <taxon>Alphaproteobacteria</taxon>
        <taxon>Hyphomicrobiales</taxon>
        <taxon>Ancalomicrobiaceae</taxon>
        <taxon>Siculibacillus</taxon>
    </lineage>
</organism>
<evidence type="ECO:0000313" key="11">
    <source>
        <dbReference type="Proteomes" id="UP000292781"/>
    </source>
</evidence>
<dbReference type="Gene3D" id="1.10.287.950">
    <property type="entry name" value="Methyl-accepting chemotaxis protein"/>
    <property type="match status" value="1"/>
</dbReference>
<comment type="caution">
    <text evidence="10">The sequence shown here is derived from an EMBL/GenBank/DDBJ whole genome shotgun (WGS) entry which is preliminary data.</text>
</comment>
<evidence type="ECO:0000259" key="9">
    <source>
        <dbReference type="PROSITE" id="PS50885"/>
    </source>
</evidence>
<dbReference type="AlphaFoldDB" id="A0A4Q9VDX3"/>
<dbReference type="PROSITE" id="PS50885">
    <property type="entry name" value="HAMP"/>
    <property type="match status" value="1"/>
</dbReference>
<dbReference type="EMBL" id="SJFN01000051">
    <property type="protein sequence ID" value="TBW32890.1"/>
    <property type="molecule type" value="Genomic_DNA"/>
</dbReference>
<evidence type="ECO:0000313" key="10">
    <source>
        <dbReference type="EMBL" id="TBW32890.1"/>
    </source>
</evidence>
<evidence type="ECO:0000256" key="1">
    <source>
        <dbReference type="ARBA" id="ARBA00004429"/>
    </source>
</evidence>
<dbReference type="GO" id="GO:0006935">
    <property type="term" value="P:chemotaxis"/>
    <property type="evidence" value="ECO:0007669"/>
    <property type="project" value="InterPro"/>
</dbReference>
<feature type="domain" description="T-SNARE coiled-coil homology" evidence="8">
    <location>
        <begin position="454"/>
        <end position="516"/>
    </location>
</feature>
<keyword evidence="2" id="KW-0997">Cell inner membrane</keyword>
<comment type="similarity">
    <text evidence="4">Belongs to the methyl-accepting chemotaxis (MCP) protein family.</text>
</comment>
<name>A0A4Q9VDX3_9HYPH</name>
<dbReference type="PRINTS" id="PR00260">
    <property type="entry name" value="CHEMTRNSDUCR"/>
</dbReference>
<dbReference type="Gene3D" id="6.10.340.10">
    <property type="match status" value="1"/>
</dbReference>
<gene>
    <name evidence="10" type="ORF">EYW49_21355</name>
</gene>
<dbReference type="SUPFAM" id="SSF58104">
    <property type="entry name" value="Methyl-accepting chemotaxis protein (MCP) signaling domain"/>
    <property type="match status" value="1"/>
</dbReference>
<feature type="transmembrane region" description="Helical" evidence="6">
    <location>
        <begin position="185"/>
        <end position="211"/>
    </location>
</feature>
<accession>A0A4Q9VDX3</accession>
<dbReference type="Pfam" id="PF00015">
    <property type="entry name" value="MCPsignal"/>
    <property type="match status" value="1"/>
</dbReference>
<dbReference type="Pfam" id="PF00672">
    <property type="entry name" value="HAMP"/>
    <property type="match status" value="1"/>
</dbReference>
<dbReference type="PROSITE" id="PS50192">
    <property type="entry name" value="T_SNARE"/>
    <property type="match status" value="1"/>
</dbReference>
<dbReference type="SMART" id="SM00304">
    <property type="entry name" value="HAMP"/>
    <property type="match status" value="1"/>
</dbReference>
<dbReference type="InterPro" id="IPR024478">
    <property type="entry name" value="HlyB_4HB_MCP"/>
</dbReference>
<keyword evidence="3 5" id="KW-0807">Transducer</keyword>
<keyword evidence="6" id="KW-1133">Transmembrane helix</keyword>
<dbReference type="GO" id="GO:0005886">
    <property type="term" value="C:plasma membrane"/>
    <property type="evidence" value="ECO:0007669"/>
    <property type="project" value="UniProtKB-SubCell"/>
</dbReference>
<evidence type="ECO:0000259" key="8">
    <source>
        <dbReference type="PROSITE" id="PS50192"/>
    </source>
</evidence>
<feature type="domain" description="HAMP" evidence="9">
    <location>
        <begin position="208"/>
        <end position="261"/>
    </location>
</feature>
<keyword evidence="6" id="KW-0472">Membrane</keyword>
<evidence type="ECO:0000256" key="5">
    <source>
        <dbReference type="PROSITE-ProRule" id="PRU00284"/>
    </source>
</evidence>
<keyword evidence="11" id="KW-1185">Reference proteome</keyword>
<evidence type="ECO:0000259" key="7">
    <source>
        <dbReference type="PROSITE" id="PS50111"/>
    </source>
</evidence>
<reference evidence="10 11" key="1">
    <citation type="submission" date="2019-02" db="EMBL/GenBank/DDBJ databases">
        <title>Siculibacillus lacustris gen. nov., sp. nov., a new rosette-forming bacterium isolated from a freshwater crater lake (Lake St. Ana, Romania).</title>
        <authorList>
            <person name="Felfoldi T."/>
            <person name="Marton Z."/>
            <person name="Szabo A."/>
            <person name="Mentes A."/>
            <person name="Boka K."/>
            <person name="Marialigeti K."/>
            <person name="Mathe I."/>
            <person name="Koncz M."/>
            <person name="Schumann P."/>
            <person name="Toth E."/>
        </authorList>
    </citation>
    <scope>NUCLEOTIDE SEQUENCE [LARGE SCALE GENOMIC DNA]</scope>
    <source>
        <strain evidence="10 11">SA-279</strain>
    </source>
</reference>
<proteinExistence type="inferred from homology"/>
<dbReference type="InterPro" id="IPR004090">
    <property type="entry name" value="Chemotax_Me-accpt_rcpt"/>
</dbReference>
<protein>
    <submittedName>
        <fullName evidence="10">Methyl-accepting chemotaxis protein</fullName>
    </submittedName>
</protein>
<dbReference type="InterPro" id="IPR000727">
    <property type="entry name" value="T_SNARE_dom"/>
</dbReference>
<dbReference type="InterPro" id="IPR003660">
    <property type="entry name" value="HAMP_dom"/>
</dbReference>
<evidence type="ECO:0000256" key="2">
    <source>
        <dbReference type="ARBA" id="ARBA00022519"/>
    </source>
</evidence>